<keyword evidence="2 7" id="KW-0813">Transport</keyword>
<accession>A0A2U3D6K8</accession>
<dbReference type="GO" id="GO:0005886">
    <property type="term" value="C:plasma membrane"/>
    <property type="evidence" value="ECO:0007669"/>
    <property type="project" value="UniProtKB-SubCell"/>
</dbReference>
<proteinExistence type="inferred from homology"/>
<dbReference type="InterPro" id="IPR000515">
    <property type="entry name" value="MetI-like"/>
</dbReference>
<dbReference type="CDD" id="cd06261">
    <property type="entry name" value="TM_PBP2"/>
    <property type="match status" value="1"/>
</dbReference>
<evidence type="ECO:0000313" key="10">
    <source>
        <dbReference type="Proteomes" id="UP000245380"/>
    </source>
</evidence>
<feature type="transmembrane region" description="Helical" evidence="7">
    <location>
        <begin position="46"/>
        <end position="70"/>
    </location>
</feature>
<evidence type="ECO:0000256" key="6">
    <source>
        <dbReference type="ARBA" id="ARBA00023136"/>
    </source>
</evidence>
<keyword evidence="10" id="KW-1185">Reference proteome</keyword>
<dbReference type="EMBL" id="MPDK01000024">
    <property type="protein sequence ID" value="PWI56883.1"/>
    <property type="molecule type" value="Genomic_DNA"/>
</dbReference>
<feature type="domain" description="ABC transmembrane type-1" evidence="8">
    <location>
        <begin position="44"/>
        <end position="243"/>
    </location>
</feature>
<evidence type="ECO:0000256" key="2">
    <source>
        <dbReference type="ARBA" id="ARBA00022448"/>
    </source>
</evidence>
<dbReference type="PANTHER" id="PTHR30183:SF3">
    <property type="entry name" value="MOLYBDENUM TRANSPORT SYSTEM PERMEASE PROTEIN MODB"/>
    <property type="match status" value="1"/>
</dbReference>
<evidence type="ECO:0000256" key="7">
    <source>
        <dbReference type="RuleBase" id="RU363032"/>
    </source>
</evidence>
<organism evidence="9 10">
    <name type="scientific">Sulfoacidibacillus thermotolerans</name>
    <name type="common">Acidibacillus sulfuroxidans</name>
    <dbReference type="NCBI Taxonomy" id="1765684"/>
    <lineage>
        <taxon>Bacteria</taxon>
        <taxon>Bacillati</taxon>
        <taxon>Bacillota</taxon>
        <taxon>Bacilli</taxon>
        <taxon>Bacillales</taxon>
        <taxon>Alicyclobacillaceae</taxon>
        <taxon>Sulfoacidibacillus</taxon>
    </lineage>
</organism>
<dbReference type="AlphaFoldDB" id="A0A2U3D6K8"/>
<feature type="transmembrane region" description="Helical" evidence="7">
    <location>
        <begin position="176"/>
        <end position="204"/>
    </location>
</feature>
<gene>
    <name evidence="9" type="ORF">BM613_11555</name>
</gene>
<feature type="transmembrane region" description="Helical" evidence="7">
    <location>
        <begin position="124"/>
        <end position="147"/>
    </location>
</feature>
<comment type="caution">
    <text evidence="9">The sequence shown here is derived from an EMBL/GenBank/DDBJ whole genome shotgun (WGS) entry which is preliminary data.</text>
</comment>
<dbReference type="InterPro" id="IPR035906">
    <property type="entry name" value="MetI-like_sf"/>
</dbReference>
<evidence type="ECO:0000256" key="1">
    <source>
        <dbReference type="ARBA" id="ARBA00004651"/>
    </source>
</evidence>
<feature type="transmembrane region" description="Helical" evidence="7">
    <location>
        <begin position="224"/>
        <end position="246"/>
    </location>
</feature>
<keyword evidence="3" id="KW-1003">Cell membrane</keyword>
<feature type="transmembrane region" description="Helical" evidence="7">
    <location>
        <begin position="82"/>
        <end position="104"/>
    </location>
</feature>
<sequence>MGSSFSLLGLVGLAFLLLPLVALLTHAPLSTMWETLSDRAQQAISISISSTLLAVFVIILLGTPLGWQLARNPSPKWRLVEFFLYIPLLMPPLVIGLLLVYFYGPYGMIGSVLAHLQISASNSDLAIVIAEIYEAMPYYIFSSIAAFSQVDQSLERTALALGLTPWHTFWRVTLPLAFPGLTVGVAMAFARALGAFGAVIIVAYDPHTLPVEIWISLEEQGLPTALPLALILLLIALPLPLLTVLWRTLYNLRKDRIEPSIHDK</sequence>
<keyword evidence="4 7" id="KW-0812">Transmembrane</keyword>
<dbReference type="GO" id="GO:0055085">
    <property type="term" value="P:transmembrane transport"/>
    <property type="evidence" value="ECO:0007669"/>
    <property type="project" value="InterPro"/>
</dbReference>
<keyword evidence="5 7" id="KW-1133">Transmembrane helix</keyword>
<evidence type="ECO:0000259" key="8">
    <source>
        <dbReference type="PROSITE" id="PS50928"/>
    </source>
</evidence>
<evidence type="ECO:0000256" key="5">
    <source>
        <dbReference type="ARBA" id="ARBA00022989"/>
    </source>
</evidence>
<dbReference type="SUPFAM" id="SSF161098">
    <property type="entry name" value="MetI-like"/>
    <property type="match status" value="1"/>
</dbReference>
<dbReference type="PANTHER" id="PTHR30183">
    <property type="entry name" value="MOLYBDENUM TRANSPORT SYSTEM PERMEASE PROTEIN MODB"/>
    <property type="match status" value="1"/>
</dbReference>
<protein>
    <recommendedName>
        <fullName evidence="8">ABC transmembrane type-1 domain-containing protein</fullName>
    </recommendedName>
</protein>
<evidence type="ECO:0000313" key="9">
    <source>
        <dbReference type="EMBL" id="PWI56883.1"/>
    </source>
</evidence>
<evidence type="ECO:0000256" key="3">
    <source>
        <dbReference type="ARBA" id="ARBA00022475"/>
    </source>
</evidence>
<reference evidence="9 10" key="1">
    <citation type="submission" date="2016-11" db="EMBL/GenBank/DDBJ databases">
        <title>Comparative genomics of Acidibacillus ferroxidans species.</title>
        <authorList>
            <person name="Oliveira G."/>
            <person name="Nunes G."/>
            <person name="Oliveira R."/>
            <person name="Araujo F."/>
            <person name="Salim A."/>
            <person name="Scholte L."/>
            <person name="Morais D."/>
            <person name="Nancucheo I."/>
            <person name="Johnson D.B."/>
            <person name="Grail B."/>
            <person name="Bittencourt J."/>
            <person name="Valadares R."/>
        </authorList>
    </citation>
    <scope>NUCLEOTIDE SEQUENCE [LARGE SCALE GENOMIC DNA]</scope>
    <source>
        <strain evidence="9 10">Y002</strain>
    </source>
</reference>
<comment type="similarity">
    <text evidence="7">Belongs to the binding-protein-dependent transport system permease family.</text>
</comment>
<keyword evidence="6 7" id="KW-0472">Membrane</keyword>
<name>A0A2U3D6K8_SULT2</name>
<evidence type="ECO:0000256" key="4">
    <source>
        <dbReference type="ARBA" id="ARBA00022692"/>
    </source>
</evidence>
<dbReference type="Proteomes" id="UP000245380">
    <property type="component" value="Unassembled WGS sequence"/>
</dbReference>
<dbReference type="PROSITE" id="PS50928">
    <property type="entry name" value="ABC_TM1"/>
    <property type="match status" value="1"/>
</dbReference>
<comment type="subcellular location">
    <subcellularLocation>
        <location evidence="1 7">Cell membrane</location>
        <topology evidence="1 7">Multi-pass membrane protein</topology>
    </subcellularLocation>
</comment>
<dbReference type="Pfam" id="PF00528">
    <property type="entry name" value="BPD_transp_1"/>
    <property type="match status" value="1"/>
</dbReference>
<dbReference type="Gene3D" id="1.10.3720.10">
    <property type="entry name" value="MetI-like"/>
    <property type="match status" value="1"/>
</dbReference>